<evidence type="ECO:0000313" key="2">
    <source>
        <dbReference type="EMBL" id="WDR22094.1"/>
    </source>
</evidence>
<keyword evidence="1" id="KW-0812">Transmembrane</keyword>
<dbReference type="Proteomes" id="UP001216229">
    <property type="component" value="Segment"/>
</dbReference>
<reference evidence="2 3" key="1">
    <citation type="submission" date="2023-01" db="EMBL/GenBank/DDBJ databases">
        <title>Characterization of a Diverse Collection of Salmonella Phages Isolated from Tennessee Wastewater.</title>
        <authorList>
            <person name="Bryan D.W."/>
            <person name="Hudson L.K."/>
            <person name="Wang J."/>
            <person name="Denes T.G."/>
        </authorList>
    </citation>
    <scope>NUCLEOTIDE SEQUENCE [LARGE SCALE GENOMIC DNA]</scope>
</reference>
<keyword evidence="1" id="KW-0472">Membrane</keyword>
<proteinExistence type="predicted"/>
<evidence type="ECO:0000313" key="3">
    <source>
        <dbReference type="Proteomes" id="UP001216229"/>
    </source>
</evidence>
<protein>
    <submittedName>
        <fullName evidence="2">Uncharacterized protein</fullName>
    </submittedName>
</protein>
<dbReference type="RefSeq" id="YP_012786990.1">
    <property type="nucleotide sequence ID" value="NC_111487.1"/>
</dbReference>
<keyword evidence="3" id="KW-1185">Reference proteome</keyword>
<accession>A0AAE9ZFV2</accession>
<feature type="transmembrane region" description="Helical" evidence="1">
    <location>
        <begin position="29"/>
        <end position="49"/>
    </location>
</feature>
<evidence type="ECO:0000256" key="1">
    <source>
        <dbReference type="SAM" id="Phobius"/>
    </source>
</evidence>
<gene>
    <name evidence="2" type="ORF">PJM41_0009</name>
</gene>
<keyword evidence="1" id="KW-1133">Transmembrane helix</keyword>
<dbReference type="GeneID" id="301841207"/>
<dbReference type="EMBL" id="OQ359889">
    <property type="protein sequence ID" value="WDR22094.1"/>
    <property type="molecule type" value="Genomic_DNA"/>
</dbReference>
<name>A0AAE9ZFV2_9CAUD</name>
<sequence>MKKLLAKLVICVLFARLFPLNLGNRWTLFFFTFLYKNKVAPIWGITYYLSRRTAGRKRNARIQGGKLKRHAL</sequence>
<organism evidence="2 3">
    <name type="scientific">Salmonella phage vB_SenS_UTK0009</name>
    <dbReference type="NCBI Taxonomy" id="3028908"/>
    <lineage>
        <taxon>Viruses</taxon>
        <taxon>Duplodnaviria</taxon>
        <taxon>Heunggongvirae</taxon>
        <taxon>Uroviricota</taxon>
        <taxon>Caudoviricetes</taxon>
        <taxon>Demerecviridae</taxon>
        <taxon>Markadamsvirinae</taxon>
        <taxon>Epseptimavirus</taxon>
        <taxon>Epseptimavirus UTK0009</taxon>
    </lineage>
</organism>